<dbReference type="SUPFAM" id="SSF54616">
    <property type="entry name" value="DNA-binding domain of Mlu1-box binding protein MBP1"/>
    <property type="match status" value="1"/>
</dbReference>
<evidence type="ECO:0000259" key="2">
    <source>
        <dbReference type="PROSITE" id="PS51299"/>
    </source>
</evidence>
<protein>
    <recommendedName>
        <fullName evidence="2">HTH APSES-type domain-containing protein</fullName>
    </recommendedName>
</protein>
<dbReference type="GO" id="GO:0044820">
    <property type="term" value="P:mitotic telomere tethering at nuclear periphery"/>
    <property type="evidence" value="ECO:0007669"/>
    <property type="project" value="TreeGrafter"/>
</dbReference>
<dbReference type="HOGENOM" id="CLU_685207_0_0_1"/>
<feature type="compositionally biased region" description="Low complexity" evidence="1">
    <location>
        <begin position="197"/>
        <end position="214"/>
    </location>
</feature>
<organism evidence="3 4">
    <name type="scientific">Phlebiopsis gigantea (strain 11061_1 CR5-6)</name>
    <name type="common">White-rot fungus</name>
    <name type="synonym">Peniophora gigantea</name>
    <dbReference type="NCBI Taxonomy" id="745531"/>
    <lineage>
        <taxon>Eukaryota</taxon>
        <taxon>Fungi</taxon>
        <taxon>Dikarya</taxon>
        <taxon>Basidiomycota</taxon>
        <taxon>Agaricomycotina</taxon>
        <taxon>Agaricomycetes</taxon>
        <taxon>Polyporales</taxon>
        <taxon>Phanerochaetaceae</taxon>
        <taxon>Phlebiopsis</taxon>
    </lineage>
</organism>
<feature type="region of interest" description="Disordered" evidence="1">
    <location>
        <begin position="341"/>
        <end position="364"/>
    </location>
</feature>
<gene>
    <name evidence="3" type="ORF">PHLGIDRAFT_35062</name>
</gene>
<feature type="region of interest" description="Disordered" evidence="1">
    <location>
        <begin position="1"/>
        <end position="27"/>
    </location>
</feature>
<dbReference type="Proteomes" id="UP000053257">
    <property type="component" value="Unassembled WGS sequence"/>
</dbReference>
<feature type="compositionally biased region" description="Low complexity" evidence="1">
    <location>
        <begin position="246"/>
        <end position="260"/>
    </location>
</feature>
<feature type="region of interest" description="Disordered" evidence="1">
    <location>
        <begin position="149"/>
        <end position="286"/>
    </location>
</feature>
<keyword evidence="4" id="KW-1185">Reference proteome</keyword>
<name>A0A0C3PN51_PHLG1</name>
<proteinExistence type="predicted"/>
<dbReference type="AlphaFoldDB" id="A0A0C3PN51"/>
<accession>A0A0C3PN51</accession>
<feature type="compositionally biased region" description="Low complexity" evidence="1">
    <location>
        <begin position="164"/>
        <end position="184"/>
    </location>
</feature>
<evidence type="ECO:0000313" key="3">
    <source>
        <dbReference type="EMBL" id="KIP08193.1"/>
    </source>
</evidence>
<feature type="domain" description="HTH APSES-type" evidence="2">
    <location>
        <begin position="48"/>
        <end position="157"/>
    </location>
</feature>
<dbReference type="InterPro" id="IPR036887">
    <property type="entry name" value="HTH_APSES_sf"/>
</dbReference>
<sequence>MSALQPNGVPKSAPLQRPSLPYNHANPNIRSLEASKLPPVKFQEIVRQNQATIVARIKIPTPSGHAFVLRRLDTNAISLTTMFRTAFPTASEEMERREAAWVKSVYDTTSVHKSGKVRFAGTWVTPDVATIIAKDYGLQAIIQPLTGAVPDPNVVYRKPNREGQQPTPNTSPSQQLALSAQSTPREAHPAKRRRESSPVASPTPAPASTTATPARRAKTPQRTVVMSPPDSRRSARLRSPVPPATPTTATSPKTPKTAKAVQDHLESGHAGSDETAVEDEDAEVVKVSRPTMEEDIREQKELIERLKAERDAEFSSTATLVDTAAPKRAREGSEELKFNIKEPESEQRALVSNSRVRDPKQMQPERKSLAWGALAFAIGMGAVQFLPSIPGFF</sequence>
<dbReference type="PANTHER" id="PTHR38044">
    <property type="entry name" value="BOUQUET FORMATION PROTEIN 4"/>
    <property type="match status" value="1"/>
</dbReference>
<dbReference type="InterPro" id="IPR003163">
    <property type="entry name" value="Tscrpt_reg_HTH_APSES-type"/>
</dbReference>
<dbReference type="GO" id="GO:0070197">
    <property type="term" value="P:meiotic attachment of telomere to nuclear envelope"/>
    <property type="evidence" value="ECO:0007669"/>
    <property type="project" value="InterPro"/>
</dbReference>
<reference evidence="3 4" key="1">
    <citation type="journal article" date="2014" name="PLoS Genet.">
        <title>Analysis of the Phlebiopsis gigantea genome, transcriptome and secretome provides insight into its pioneer colonization strategies of wood.</title>
        <authorList>
            <person name="Hori C."/>
            <person name="Ishida T."/>
            <person name="Igarashi K."/>
            <person name="Samejima M."/>
            <person name="Suzuki H."/>
            <person name="Master E."/>
            <person name="Ferreira P."/>
            <person name="Ruiz-Duenas F.J."/>
            <person name="Held B."/>
            <person name="Canessa P."/>
            <person name="Larrondo L.F."/>
            <person name="Schmoll M."/>
            <person name="Druzhinina I.S."/>
            <person name="Kubicek C.P."/>
            <person name="Gaskell J.A."/>
            <person name="Kersten P."/>
            <person name="St John F."/>
            <person name="Glasner J."/>
            <person name="Sabat G."/>
            <person name="Splinter BonDurant S."/>
            <person name="Syed K."/>
            <person name="Yadav J."/>
            <person name="Mgbeahuruike A.C."/>
            <person name="Kovalchuk A."/>
            <person name="Asiegbu F.O."/>
            <person name="Lackner G."/>
            <person name="Hoffmeister D."/>
            <person name="Rencoret J."/>
            <person name="Gutierrez A."/>
            <person name="Sun H."/>
            <person name="Lindquist E."/>
            <person name="Barry K."/>
            <person name="Riley R."/>
            <person name="Grigoriev I.V."/>
            <person name="Henrissat B."/>
            <person name="Kues U."/>
            <person name="Berka R.M."/>
            <person name="Martinez A.T."/>
            <person name="Covert S.F."/>
            <person name="Blanchette R.A."/>
            <person name="Cullen D."/>
        </authorList>
    </citation>
    <scope>NUCLEOTIDE SEQUENCE [LARGE SCALE GENOMIC DNA]</scope>
    <source>
        <strain evidence="3 4">11061_1 CR5-6</strain>
    </source>
</reference>
<dbReference type="Gene3D" id="3.10.260.10">
    <property type="entry name" value="Transcription regulator HTH, APSES-type DNA-binding domain"/>
    <property type="match status" value="1"/>
</dbReference>
<feature type="compositionally biased region" description="Basic and acidic residues" evidence="1">
    <location>
        <begin position="355"/>
        <end position="364"/>
    </location>
</feature>
<dbReference type="EMBL" id="KN840483">
    <property type="protein sequence ID" value="KIP08193.1"/>
    <property type="molecule type" value="Genomic_DNA"/>
</dbReference>
<dbReference type="InterPro" id="IPR037548">
    <property type="entry name" value="Bqt4"/>
</dbReference>
<evidence type="ECO:0000256" key="1">
    <source>
        <dbReference type="SAM" id="MobiDB-lite"/>
    </source>
</evidence>
<dbReference type="PROSITE" id="PS51299">
    <property type="entry name" value="HTH_APSES"/>
    <property type="match status" value="1"/>
</dbReference>
<dbReference type="PANTHER" id="PTHR38044:SF1">
    <property type="entry name" value="BOUQUET FORMATION PROTEIN 4"/>
    <property type="match status" value="1"/>
</dbReference>
<dbReference type="STRING" id="745531.A0A0C3PN51"/>
<dbReference type="OrthoDB" id="5346159at2759"/>
<dbReference type="GO" id="GO:1990862">
    <property type="term" value="C:nuclear membrane complex Bqt3-Bqt4"/>
    <property type="evidence" value="ECO:0007669"/>
    <property type="project" value="InterPro"/>
</dbReference>
<evidence type="ECO:0000313" key="4">
    <source>
        <dbReference type="Proteomes" id="UP000053257"/>
    </source>
</evidence>
<dbReference type="GO" id="GO:0003677">
    <property type="term" value="F:DNA binding"/>
    <property type="evidence" value="ECO:0007669"/>
    <property type="project" value="InterPro"/>
</dbReference>